<feature type="region of interest" description="Disordered" evidence="8">
    <location>
        <begin position="59"/>
        <end position="80"/>
    </location>
</feature>
<dbReference type="InterPro" id="IPR046369">
    <property type="entry name" value="MAML1-3"/>
</dbReference>
<dbReference type="STRING" id="121845.A0A1S4E7H4"/>
<dbReference type="AlphaFoldDB" id="A0A1S4E7H4"/>
<keyword evidence="7" id="KW-0539">Nucleus</keyword>
<comment type="similarity">
    <text evidence="2">Belongs to the mastermind family.</text>
</comment>
<gene>
    <name evidence="11" type="primary">LOC108251984</name>
</gene>
<dbReference type="Proteomes" id="UP000079169">
    <property type="component" value="Unplaced"/>
</dbReference>
<protein>
    <submittedName>
        <fullName evidence="11">Neurogenic protein mastermind-like</fullName>
    </submittedName>
</protein>
<evidence type="ECO:0000256" key="2">
    <source>
        <dbReference type="ARBA" id="ARBA00008081"/>
    </source>
</evidence>
<evidence type="ECO:0000256" key="8">
    <source>
        <dbReference type="SAM" id="MobiDB-lite"/>
    </source>
</evidence>
<evidence type="ECO:0000256" key="4">
    <source>
        <dbReference type="ARBA" id="ARBA00023015"/>
    </source>
</evidence>
<evidence type="ECO:0000256" key="7">
    <source>
        <dbReference type="ARBA" id="ARBA00023242"/>
    </source>
</evidence>
<comment type="subcellular location">
    <subcellularLocation>
        <location evidence="1">Nucleus speckle</location>
    </subcellularLocation>
</comment>
<keyword evidence="3" id="KW-0914">Notch signaling pathway</keyword>
<evidence type="ECO:0000256" key="6">
    <source>
        <dbReference type="ARBA" id="ARBA00023163"/>
    </source>
</evidence>
<proteinExistence type="inferred from homology"/>
<dbReference type="RefSeq" id="XP_017298153.2">
    <property type="nucleotide sequence ID" value="XM_017442664.2"/>
</dbReference>
<dbReference type="GO" id="GO:0016607">
    <property type="term" value="C:nuclear speck"/>
    <property type="evidence" value="ECO:0007669"/>
    <property type="project" value="UniProtKB-SubCell"/>
</dbReference>
<evidence type="ECO:0000256" key="3">
    <source>
        <dbReference type="ARBA" id="ARBA00022976"/>
    </source>
</evidence>
<accession>A0A1S4E7H4</accession>
<keyword evidence="4" id="KW-0805">Transcription regulation</keyword>
<dbReference type="InterPro" id="IPR046370">
    <property type="entry name" value="MAML_N_sf"/>
</dbReference>
<reference evidence="11" key="1">
    <citation type="submission" date="2025-08" db="UniProtKB">
        <authorList>
            <consortium name="RefSeq"/>
        </authorList>
    </citation>
    <scope>IDENTIFICATION</scope>
</reference>
<feature type="compositionally biased region" description="Basic and acidic residues" evidence="8">
    <location>
        <begin position="59"/>
        <end position="72"/>
    </location>
</feature>
<dbReference type="InterPro" id="IPR019082">
    <property type="entry name" value="Mastermind-like_N"/>
</dbReference>
<sequence length="102" mass="12098">MTEALPPKRQAVVDRLRRRIENYRRHQSDCVPRYDHSFNGLVERDIQETLLLKQKYLESKAKRSKNKPEKKLPSQLDSGLHNASLPVSNRAWFNFLSHYLHT</sequence>
<evidence type="ECO:0000259" key="9">
    <source>
        <dbReference type="SMART" id="SM01275"/>
    </source>
</evidence>
<dbReference type="KEGG" id="dci:108251984"/>
<evidence type="ECO:0000313" key="11">
    <source>
        <dbReference type="RefSeq" id="XP_017298153.2"/>
    </source>
</evidence>
<dbReference type="GeneID" id="108251984"/>
<keyword evidence="6" id="KW-0804">Transcription</keyword>
<name>A0A1S4E7H4_DIACI</name>
<dbReference type="GO" id="GO:0003713">
    <property type="term" value="F:transcription coactivator activity"/>
    <property type="evidence" value="ECO:0007669"/>
    <property type="project" value="InterPro"/>
</dbReference>
<dbReference type="PaxDb" id="121845-A0A1S4E7H4"/>
<evidence type="ECO:0000256" key="1">
    <source>
        <dbReference type="ARBA" id="ARBA00004324"/>
    </source>
</evidence>
<keyword evidence="5" id="KW-0010">Activator</keyword>
<dbReference type="Pfam" id="PF09596">
    <property type="entry name" value="MamL-1"/>
    <property type="match status" value="1"/>
</dbReference>
<dbReference type="PANTHER" id="PTHR15692:SF20">
    <property type="entry name" value="NEUROGENIC MASTERMIND-LIKE N-TERMINAL DOMAIN-CONTAINING PROTEIN"/>
    <property type="match status" value="1"/>
</dbReference>
<organism evidence="10 11">
    <name type="scientific">Diaphorina citri</name>
    <name type="common">Asian citrus psyllid</name>
    <dbReference type="NCBI Taxonomy" id="121845"/>
    <lineage>
        <taxon>Eukaryota</taxon>
        <taxon>Metazoa</taxon>
        <taxon>Ecdysozoa</taxon>
        <taxon>Arthropoda</taxon>
        <taxon>Hexapoda</taxon>
        <taxon>Insecta</taxon>
        <taxon>Pterygota</taxon>
        <taxon>Neoptera</taxon>
        <taxon>Paraneoptera</taxon>
        <taxon>Hemiptera</taxon>
        <taxon>Sternorrhyncha</taxon>
        <taxon>Psylloidea</taxon>
        <taxon>Psyllidae</taxon>
        <taxon>Diaphorininae</taxon>
        <taxon>Diaphorina</taxon>
    </lineage>
</organism>
<dbReference type="SMART" id="SM01275">
    <property type="entry name" value="MamL-1"/>
    <property type="match status" value="1"/>
</dbReference>
<dbReference type="Gene3D" id="6.10.250.970">
    <property type="match status" value="1"/>
</dbReference>
<dbReference type="PANTHER" id="PTHR15692">
    <property type="entry name" value="MASTERMIND-LIKE"/>
    <property type="match status" value="1"/>
</dbReference>
<dbReference type="GO" id="GO:0007221">
    <property type="term" value="P:positive regulation of transcription of Notch receptor target"/>
    <property type="evidence" value="ECO:0007669"/>
    <property type="project" value="InterPro"/>
</dbReference>
<evidence type="ECO:0000313" key="10">
    <source>
        <dbReference type="Proteomes" id="UP000079169"/>
    </source>
</evidence>
<feature type="domain" description="Neurogenic mastermind-like N-terminal" evidence="9">
    <location>
        <begin position="7"/>
        <end position="66"/>
    </location>
</feature>
<evidence type="ECO:0000256" key="5">
    <source>
        <dbReference type="ARBA" id="ARBA00023159"/>
    </source>
</evidence>
<keyword evidence="10" id="KW-1185">Reference proteome</keyword>